<reference evidence="6" key="1">
    <citation type="submission" date="2016-10" db="EMBL/GenBank/DDBJ databases">
        <authorList>
            <person name="Varghese N."/>
            <person name="Submissions S."/>
        </authorList>
    </citation>
    <scope>NUCLEOTIDE SEQUENCE [LARGE SCALE GENOMIC DNA]</scope>
    <source>
        <strain evidence="6">CGMCC 1.3566</strain>
    </source>
</reference>
<keyword evidence="1" id="KW-1133">Transmembrane helix</keyword>
<keyword evidence="2" id="KW-0732">Signal</keyword>
<dbReference type="InterPro" id="IPR013783">
    <property type="entry name" value="Ig-like_fold"/>
</dbReference>
<organism evidence="5 6">
    <name type="scientific">Salinibacillus kushneri</name>
    <dbReference type="NCBI Taxonomy" id="237682"/>
    <lineage>
        <taxon>Bacteria</taxon>
        <taxon>Bacillati</taxon>
        <taxon>Bacillota</taxon>
        <taxon>Bacilli</taxon>
        <taxon>Bacillales</taxon>
        <taxon>Bacillaceae</taxon>
        <taxon>Salinibacillus</taxon>
    </lineage>
</organism>
<dbReference type="InterPro" id="IPR018905">
    <property type="entry name" value="A-galactase_NEW3"/>
</dbReference>
<gene>
    <name evidence="5" type="ORF">SAMN05421676_102287</name>
</gene>
<accession>A0A1I0AYU8</accession>
<dbReference type="Pfam" id="PF11614">
    <property type="entry name" value="FixG_C"/>
    <property type="match status" value="1"/>
</dbReference>
<keyword evidence="1" id="KW-0812">Transmembrane</keyword>
<dbReference type="Proteomes" id="UP000199095">
    <property type="component" value="Unassembled WGS sequence"/>
</dbReference>
<feature type="transmembrane region" description="Helical" evidence="1">
    <location>
        <begin position="360"/>
        <end position="381"/>
    </location>
</feature>
<feature type="domain" description="FixG C-terminal immunoglobulin-like" evidence="4">
    <location>
        <begin position="162"/>
        <end position="245"/>
    </location>
</feature>
<dbReference type="PANTHER" id="PTHR39198:SF1">
    <property type="entry name" value="ALPHA-GALACTOSIDASE NEW3 DOMAIN-CONTAINING PROTEIN"/>
    <property type="match status" value="1"/>
</dbReference>
<dbReference type="OrthoDB" id="8631677at2"/>
<evidence type="ECO:0000259" key="3">
    <source>
        <dbReference type="Pfam" id="PF10633"/>
    </source>
</evidence>
<proteinExistence type="predicted"/>
<dbReference type="AlphaFoldDB" id="A0A1I0AYU8"/>
<dbReference type="EMBL" id="FOHJ01000002">
    <property type="protein sequence ID" value="SES98973.1"/>
    <property type="molecule type" value="Genomic_DNA"/>
</dbReference>
<evidence type="ECO:0000256" key="2">
    <source>
        <dbReference type="SAM" id="SignalP"/>
    </source>
</evidence>
<evidence type="ECO:0000313" key="5">
    <source>
        <dbReference type="EMBL" id="SES98973.1"/>
    </source>
</evidence>
<sequence length="387" mass="41818">MLKQKLFLMLTVLTLLLSLFMPQKTSAAEGVILYTPLTGLSLTPGETANYDIEIINDSNQVKNLEFAIKDLPKEWSSTMTSDGYGVDHLSVKPNSSKNFQLDVEVPLRIEKGEYNFDITATSDTGAVTTLPITVNVTEKGVFKTELNSEQTNMEGDAESTFTYDVKLVNRTASEQHYSLQADAPNGWQVNFKEDGKDVTSVTVKSNQTSNLTVEVVPSKQSGKGTYEIPITAQAGDANAKLTLESVITGSYGLELTTPDGRLSSDIQAGGKDVITLQVKNTGTSRLENVELSSVNTPSEWDVKFEPGTINEIPAGKSVQVKATVNASDKAIAGDYIVEAKASTPEATANAKVRMSVKTSMVWGFVGLAIIVAVVVGIIFLVRKYGRR</sequence>
<feature type="chain" id="PRO_5011761078" evidence="2">
    <location>
        <begin position="28"/>
        <end position="387"/>
    </location>
</feature>
<dbReference type="InterPro" id="IPR032879">
    <property type="entry name" value="FixG_C"/>
</dbReference>
<dbReference type="RefSeq" id="WP_093132136.1">
    <property type="nucleotide sequence ID" value="NZ_FOHJ01000002.1"/>
</dbReference>
<evidence type="ECO:0000256" key="1">
    <source>
        <dbReference type="SAM" id="Phobius"/>
    </source>
</evidence>
<evidence type="ECO:0000259" key="4">
    <source>
        <dbReference type="Pfam" id="PF11614"/>
    </source>
</evidence>
<feature type="domain" description="Alpha-galactosidase NEW3" evidence="3">
    <location>
        <begin position="267"/>
        <end position="342"/>
    </location>
</feature>
<protein>
    <submittedName>
        <fullName evidence="5">Uncharacterized membrane protein</fullName>
    </submittedName>
</protein>
<dbReference type="STRING" id="237682.SAMN05421676_102287"/>
<name>A0A1I0AYU8_9BACI</name>
<dbReference type="Pfam" id="PF10633">
    <property type="entry name" value="NPCBM_assoc"/>
    <property type="match status" value="1"/>
</dbReference>
<dbReference type="Gene3D" id="2.60.40.10">
    <property type="entry name" value="Immunoglobulins"/>
    <property type="match status" value="3"/>
</dbReference>
<feature type="signal peptide" evidence="2">
    <location>
        <begin position="1"/>
        <end position="27"/>
    </location>
</feature>
<keyword evidence="6" id="KW-1185">Reference proteome</keyword>
<keyword evidence="1" id="KW-0472">Membrane</keyword>
<evidence type="ECO:0000313" key="6">
    <source>
        <dbReference type="Proteomes" id="UP000199095"/>
    </source>
</evidence>
<dbReference type="PANTHER" id="PTHR39198">
    <property type="entry name" value="HYPOTHETICAL MEMBRANE PROTEIN, CONSERVED"/>
    <property type="match status" value="1"/>
</dbReference>